<dbReference type="RefSeq" id="XP_004341722.1">
    <property type="nucleotide sequence ID" value="XM_004341674.1"/>
</dbReference>
<feature type="region of interest" description="Disordered" evidence="3">
    <location>
        <begin position="281"/>
        <end position="308"/>
    </location>
</feature>
<proteinExistence type="predicted"/>
<dbReference type="Proteomes" id="UP000011083">
    <property type="component" value="Unassembled WGS sequence"/>
</dbReference>
<evidence type="ECO:0000313" key="5">
    <source>
        <dbReference type="Proteomes" id="UP000011083"/>
    </source>
</evidence>
<dbReference type="Pfam" id="PF02458">
    <property type="entry name" value="Transferase"/>
    <property type="match status" value="2"/>
</dbReference>
<evidence type="ECO:0000256" key="3">
    <source>
        <dbReference type="SAM" id="MobiDB-lite"/>
    </source>
</evidence>
<organism evidence="4 5">
    <name type="scientific">Acanthamoeba castellanii (strain ATCC 30010 / Neff)</name>
    <dbReference type="NCBI Taxonomy" id="1257118"/>
    <lineage>
        <taxon>Eukaryota</taxon>
        <taxon>Amoebozoa</taxon>
        <taxon>Discosea</taxon>
        <taxon>Longamoebia</taxon>
        <taxon>Centramoebida</taxon>
        <taxon>Acanthamoebidae</taxon>
        <taxon>Acanthamoeba</taxon>
    </lineage>
</organism>
<dbReference type="STRING" id="1257118.L8H365"/>
<sequence>MSAASDSTSTSDASAVTVLARYPLQCADDTSLRRIESPMHLGPFDQVVPPFVPIAVVFVYRPEATPSSPSPSPSPPNSGSELIPIERLHRALAHLLDYYPHLTGRIAFNPQDQTPEIDRLGTGAELVSAQCDAPLEAFHAAAAAPSDDDDDDGAAPRLLVLNLPGAGGNALLAPFDPSMEGVCRDPILTVQHTRFACGGVALGVRLLHMVCDADGFFQFVRDLAELYRALRAADAAGTGAPVQLRRPPHIQSYLTDLCERMRPEEREAALAFKPSVFELDEATPPAPAASEAPSAEPPLQTAAAPAPAPPITGRVLRFAARELEALKAEANASASGGAQQQLSTFDALSAHLWQCVYRARLRLCESRGMSASAAALHVSRDFLTSVNWRGPSRLDLPARYFPNCIFCPFFSLPADRLADAPLASVAAAVHDAVRSLSRQEALQSLHWIAAQPNKRRVRLGFRFEAGSFLVSQWCKFDMYRGAEFDSLPTLVSPPFTPISLVDGLAYFVATEDQLRQSTADDSTEEGQNPSAGATTGSIDVNLSLSEPLWAILDRDERFRQYSKQG</sequence>
<dbReference type="PANTHER" id="PTHR31642:SF11">
    <property type="entry name" value="SHIKIMATE O-HYDROXYCINNAMOYLTRANSFERASE"/>
    <property type="match status" value="1"/>
</dbReference>
<dbReference type="OMA" id="YFPNCVL"/>
<feature type="compositionally biased region" description="Low complexity" evidence="3">
    <location>
        <begin position="288"/>
        <end position="305"/>
    </location>
</feature>
<keyword evidence="2" id="KW-0012">Acyltransferase</keyword>
<dbReference type="GO" id="GO:0016747">
    <property type="term" value="F:acyltransferase activity, transferring groups other than amino-acyl groups"/>
    <property type="evidence" value="ECO:0007669"/>
    <property type="project" value="TreeGrafter"/>
</dbReference>
<evidence type="ECO:0000313" key="4">
    <source>
        <dbReference type="EMBL" id="ELR19630.1"/>
    </source>
</evidence>
<protein>
    <submittedName>
        <fullName evidence="4">Transferase family protein</fullName>
    </submittedName>
</protein>
<gene>
    <name evidence="4" type="ORF">ACA1_198510</name>
</gene>
<dbReference type="GeneID" id="14920454"/>
<reference evidence="4 5" key="1">
    <citation type="journal article" date="2013" name="Genome Biol.">
        <title>Genome of Acanthamoeba castellanii highlights extensive lateral gene transfer and early evolution of tyrosine kinase signaling.</title>
        <authorList>
            <person name="Clarke M."/>
            <person name="Lohan A.J."/>
            <person name="Liu B."/>
            <person name="Lagkouvardos I."/>
            <person name="Roy S."/>
            <person name="Zafar N."/>
            <person name="Bertelli C."/>
            <person name="Schilde C."/>
            <person name="Kianianmomeni A."/>
            <person name="Burglin T.R."/>
            <person name="Frech C."/>
            <person name="Turcotte B."/>
            <person name="Kopec K.O."/>
            <person name="Synnott J.M."/>
            <person name="Choo C."/>
            <person name="Paponov I."/>
            <person name="Finkler A."/>
            <person name="Soon Heng Tan C."/>
            <person name="Hutchins A.P."/>
            <person name="Weinmeier T."/>
            <person name="Rattei T."/>
            <person name="Chu J.S."/>
            <person name="Gimenez G."/>
            <person name="Irimia M."/>
            <person name="Rigden D.J."/>
            <person name="Fitzpatrick D.A."/>
            <person name="Lorenzo-Morales J."/>
            <person name="Bateman A."/>
            <person name="Chiu C.H."/>
            <person name="Tang P."/>
            <person name="Hegemann P."/>
            <person name="Fromm H."/>
            <person name="Raoult D."/>
            <person name="Greub G."/>
            <person name="Miranda-Saavedra D."/>
            <person name="Chen N."/>
            <person name="Nash P."/>
            <person name="Ginger M.L."/>
            <person name="Horn M."/>
            <person name="Schaap P."/>
            <person name="Caler L."/>
            <person name="Loftus B."/>
        </authorList>
    </citation>
    <scope>NUCLEOTIDE SEQUENCE [LARGE SCALE GENOMIC DNA]</scope>
    <source>
        <strain evidence="4 5">Neff</strain>
    </source>
</reference>
<dbReference type="InterPro" id="IPR050317">
    <property type="entry name" value="Plant_Fungal_Acyltransferase"/>
</dbReference>
<dbReference type="OrthoDB" id="1862401at2759"/>
<keyword evidence="5" id="KW-1185">Reference proteome</keyword>
<evidence type="ECO:0000256" key="1">
    <source>
        <dbReference type="ARBA" id="ARBA00022679"/>
    </source>
</evidence>
<feature type="region of interest" description="Disordered" evidence="3">
    <location>
        <begin position="516"/>
        <end position="539"/>
    </location>
</feature>
<accession>L8H365</accession>
<dbReference type="Gene3D" id="3.30.559.10">
    <property type="entry name" value="Chloramphenicol acetyltransferase-like domain"/>
    <property type="match status" value="2"/>
</dbReference>
<dbReference type="InterPro" id="IPR023213">
    <property type="entry name" value="CAT-like_dom_sf"/>
</dbReference>
<dbReference type="VEuPathDB" id="AmoebaDB:ACA1_198510"/>
<dbReference type="EMBL" id="KB007932">
    <property type="protein sequence ID" value="ELR19630.1"/>
    <property type="molecule type" value="Genomic_DNA"/>
</dbReference>
<name>L8H365_ACACF</name>
<evidence type="ECO:0000256" key="2">
    <source>
        <dbReference type="ARBA" id="ARBA00023315"/>
    </source>
</evidence>
<dbReference type="AlphaFoldDB" id="L8H365"/>
<dbReference type="KEGG" id="acan:ACA1_198510"/>
<dbReference type="PANTHER" id="PTHR31642">
    <property type="entry name" value="TRICHOTHECENE 3-O-ACETYLTRANSFERASE"/>
    <property type="match status" value="1"/>
</dbReference>
<keyword evidence="1 4" id="KW-0808">Transferase</keyword>